<sequence length="103" mass="11695">MGAGDGDRQDSLFWGETLPEQMGEFAEGLADNLKCDAVIVDEAQDFADSWWQPVLKSLRDEGMSGLYIYSDENQRIFARFGCHRCNSFRWFSLDWRGCAGSGR</sequence>
<dbReference type="RefSeq" id="WP_232416757.1">
    <property type="nucleotide sequence ID" value="NZ_CP101990.1"/>
</dbReference>
<name>A0ABY5KHF2_9ACTN</name>
<evidence type="ECO:0000313" key="1">
    <source>
        <dbReference type="EMBL" id="UUI69770.1"/>
    </source>
</evidence>
<dbReference type="EMBL" id="CP101990">
    <property type="protein sequence ID" value="UUI69770.1"/>
    <property type="molecule type" value="Genomic_DNA"/>
</dbReference>
<dbReference type="InterPro" id="IPR027417">
    <property type="entry name" value="P-loop_NTPase"/>
</dbReference>
<evidence type="ECO:0000313" key="2">
    <source>
        <dbReference type="Proteomes" id="UP001315860"/>
    </source>
</evidence>
<dbReference type="SUPFAM" id="SSF52540">
    <property type="entry name" value="P-loop containing nucleoside triphosphate hydrolases"/>
    <property type="match status" value="1"/>
</dbReference>
<gene>
    <name evidence="1" type="ORF">NP095_06665</name>
</gene>
<reference evidence="1 2" key="1">
    <citation type="submission" date="2022-07" db="EMBL/GenBank/DDBJ databases">
        <title>Novel species in genus Aeromicrobium.</title>
        <authorList>
            <person name="Ye L."/>
        </authorList>
    </citation>
    <scope>NUCLEOTIDE SEQUENCE [LARGE SCALE GENOMIC DNA]</scope>
    <source>
        <strain evidence="2">zg-Y50</strain>
    </source>
</reference>
<dbReference type="Gene3D" id="3.40.50.300">
    <property type="entry name" value="P-loop containing nucleotide triphosphate hydrolases"/>
    <property type="match status" value="1"/>
</dbReference>
<proteinExistence type="predicted"/>
<dbReference type="Proteomes" id="UP001315860">
    <property type="component" value="Chromosome"/>
</dbReference>
<evidence type="ECO:0008006" key="3">
    <source>
        <dbReference type="Google" id="ProtNLM"/>
    </source>
</evidence>
<accession>A0ABY5KHF2</accession>
<keyword evidence="2" id="KW-1185">Reference proteome</keyword>
<organism evidence="1 2">
    <name type="scientific">Aeromicrobium duanguangcaii</name>
    <dbReference type="NCBI Taxonomy" id="2968086"/>
    <lineage>
        <taxon>Bacteria</taxon>
        <taxon>Bacillati</taxon>
        <taxon>Actinomycetota</taxon>
        <taxon>Actinomycetes</taxon>
        <taxon>Propionibacteriales</taxon>
        <taxon>Nocardioidaceae</taxon>
        <taxon>Aeromicrobium</taxon>
    </lineage>
</organism>
<protein>
    <recommendedName>
        <fullName evidence="3">DNA helicase</fullName>
    </recommendedName>
</protein>